<name>A0A1I7WIX2_HETBA</name>
<dbReference type="InterPro" id="IPR035500">
    <property type="entry name" value="NHR-like_dom_sf"/>
</dbReference>
<keyword evidence="1" id="KW-0805">Transcription regulation</keyword>
<evidence type="ECO:0000313" key="4">
    <source>
        <dbReference type="Proteomes" id="UP000095283"/>
    </source>
</evidence>
<dbReference type="SUPFAM" id="SSF48508">
    <property type="entry name" value="Nuclear receptor ligand-binding domain"/>
    <property type="match status" value="1"/>
</dbReference>
<keyword evidence="4" id="KW-1185">Reference proteome</keyword>
<evidence type="ECO:0000313" key="5">
    <source>
        <dbReference type="WBParaSite" id="Hba_04949"/>
    </source>
</evidence>
<dbReference type="Proteomes" id="UP000095283">
    <property type="component" value="Unplaced"/>
</dbReference>
<dbReference type="AlphaFoldDB" id="A0A1I7WIX2"/>
<dbReference type="Gene3D" id="1.10.565.10">
    <property type="entry name" value="Retinoid X Receptor"/>
    <property type="match status" value="1"/>
</dbReference>
<evidence type="ECO:0000256" key="2">
    <source>
        <dbReference type="ARBA" id="ARBA00023163"/>
    </source>
</evidence>
<sequence length="174" mass="19377">MTDNEVVFESGERVPLQGLPAAFMPFFRMVLERATQFKNLVDWEQQSYCALLAMQFFSGNTGMQILIYENSNPLDLASKASADHVQSKIVNALKDHCSAAQPSKLSKIVEQVYAFDCFHGLGAEVIEYCLNHRFNLSQQLIAVSDVSRAPLRSGDAIPPLTHQSSGHFPLSHVY</sequence>
<accession>A0A1I7WIX2</accession>
<keyword evidence="2" id="KW-0804">Transcription</keyword>
<keyword evidence="3" id="KW-0675">Receptor</keyword>
<evidence type="ECO:0000256" key="1">
    <source>
        <dbReference type="ARBA" id="ARBA00023015"/>
    </source>
</evidence>
<protein>
    <submittedName>
        <fullName evidence="5">IMS_C domain-containing protein</fullName>
    </submittedName>
</protein>
<evidence type="ECO:0000256" key="3">
    <source>
        <dbReference type="ARBA" id="ARBA00023170"/>
    </source>
</evidence>
<reference evidence="5" key="1">
    <citation type="submission" date="2016-11" db="UniProtKB">
        <authorList>
            <consortium name="WormBaseParasite"/>
        </authorList>
    </citation>
    <scope>IDENTIFICATION</scope>
</reference>
<proteinExistence type="predicted"/>
<organism evidence="4 5">
    <name type="scientific">Heterorhabditis bacteriophora</name>
    <name type="common">Entomopathogenic nematode worm</name>
    <dbReference type="NCBI Taxonomy" id="37862"/>
    <lineage>
        <taxon>Eukaryota</taxon>
        <taxon>Metazoa</taxon>
        <taxon>Ecdysozoa</taxon>
        <taxon>Nematoda</taxon>
        <taxon>Chromadorea</taxon>
        <taxon>Rhabditida</taxon>
        <taxon>Rhabditina</taxon>
        <taxon>Rhabditomorpha</taxon>
        <taxon>Strongyloidea</taxon>
        <taxon>Heterorhabditidae</taxon>
        <taxon>Heterorhabditis</taxon>
    </lineage>
</organism>
<dbReference type="WBParaSite" id="Hba_04949">
    <property type="protein sequence ID" value="Hba_04949"/>
    <property type="gene ID" value="Hba_04949"/>
</dbReference>